<protein>
    <submittedName>
        <fullName evidence="2">Metal dependent phosphohydrolase</fullName>
    </submittedName>
</protein>
<gene>
    <name evidence="2" type="ordered locus">Fbal_3736</name>
</gene>
<dbReference type="CDD" id="cd00077">
    <property type="entry name" value="HDc"/>
    <property type="match status" value="1"/>
</dbReference>
<dbReference type="GeneID" id="67183930"/>
<sequence>MSTAQHFSSDWQQRCRQWAAAAGSDGAHDLTHIERVVATATRLGQHANANLDIILPAAWLHDVVLVDKRDPRRSQASQLSADKAVALLAEAGYPTQLLDAIHHAIASHSWSAGIEPTSLEAQIVQDADRLDALGAIGLSRCLMLGGQWNRELYNADDPLGQQRDWDDNQYNLDHLFIKLQHLPGQLRTEAGRIEGQRRWAWMQGYLDQLAIELGLKP</sequence>
<dbReference type="OrthoDB" id="9797344at2"/>
<dbReference type="PANTHER" id="PTHR33594">
    <property type="entry name" value="SUPERFAMILY HYDROLASE, PUTATIVE (AFU_ORTHOLOGUE AFUA_1G03035)-RELATED"/>
    <property type="match status" value="1"/>
</dbReference>
<dbReference type="Gene3D" id="1.10.3210.50">
    <property type="match status" value="1"/>
</dbReference>
<dbReference type="KEGG" id="fbl:Fbal_3736"/>
<accession>E1SQZ9</accession>
<dbReference type="RefSeq" id="WP_013347234.1">
    <property type="nucleotide sequence ID" value="NC_014541.1"/>
</dbReference>
<dbReference type="Proteomes" id="UP000006683">
    <property type="component" value="Chromosome"/>
</dbReference>
<evidence type="ECO:0000313" key="3">
    <source>
        <dbReference type="Proteomes" id="UP000006683"/>
    </source>
</evidence>
<feature type="domain" description="HD" evidence="1">
    <location>
        <begin position="29"/>
        <end position="133"/>
    </location>
</feature>
<dbReference type="GO" id="GO:0016787">
    <property type="term" value="F:hydrolase activity"/>
    <property type="evidence" value="ECO:0007669"/>
    <property type="project" value="UniProtKB-KW"/>
</dbReference>
<organism evidence="2 3">
    <name type="scientific">Ferrimonas balearica (strain DSM 9799 / CCM 4581 / KCTC 23876 / PAT)</name>
    <dbReference type="NCBI Taxonomy" id="550540"/>
    <lineage>
        <taxon>Bacteria</taxon>
        <taxon>Pseudomonadati</taxon>
        <taxon>Pseudomonadota</taxon>
        <taxon>Gammaproteobacteria</taxon>
        <taxon>Alteromonadales</taxon>
        <taxon>Ferrimonadaceae</taxon>
        <taxon>Ferrimonas</taxon>
    </lineage>
</organism>
<dbReference type="eggNOG" id="COG1418">
    <property type="taxonomic scope" value="Bacteria"/>
</dbReference>
<dbReference type="STRING" id="550540.Fbal_3736"/>
<dbReference type="HOGENOM" id="CLU_036524_3_0_6"/>
<proteinExistence type="predicted"/>
<keyword evidence="3" id="KW-1185">Reference proteome</keyword>
<dbReference type="AlphaFoldDB" id="E1SQZ9"/>
<evidence type="ECO:0000259" key="1">
    <source>
        <dbReference type="PROSITE" id="PS51831"/>
    </source>
</evidence>
<dbReference type="SMART" id="SM00471">
    <property type="entry name" value="HDc"/>
    <property type="match status" value="1"/>
</dbReference>
<dbReference type="InterPro" id="IPR006674">
    <property type="entry name" value="HD_domain"/>
</dbReference>
<name>E1SQZ9_FERBD</name>
<dbReference type="Pfam" id="PF01966">
    <property type="entry name" value="HD"/>
    <property type="match status" value="1"/>
</dbReference>
<evidence type="ECO:0000313" key="2">
    <source>
        <dbReference type="EMBL" id="ADN77929.1"/>
    </source>
</evidence>
<dbReference type="EMBL" id="CP002209">
    <property type="protein sequence ID" value="ADN77929.1"/>
    <property type="molecule type" value="Genomic_DNA"/>
</dbReference>
<dbReference type="SUPFAM" id="SSF109604">
    <property type="entry name" value="HD-domain/PDEase-like"/>
    <property type="match status" value="1"/>
</dbReference>
<reference evidence="2 3" key="1">
    <citation type="journal article" date="2010" name="Stand. Genomic Sci.">
        <title>Complete genome sequence of Ferrimonas balearica type strain (PAT).</title>
        <authorList>
            <person name="Nolan M."/>
            <person name="Sikorski J."/>
            <person name="Davenport K."/>
            <person name="Lucas S."/>
            <person name="Glavina Del Rio T."/>
            <person name="Tice H."/>
            <person name="Cheng J."/>
            <person name="Goodwin L."/>
            <person name="Pitluck S."/>
            <person name="Liolios K."/>
            <person name="Ivanova N."/>
            <person name="Mavromatis K."/>
            <person name="Ovchinnikova G."/>
            <person name="Pati A."/>
            <person name="Chen A."/>
            <person name="Palaniappan K."/>
            <person name="Land M."/>
            <person name="Hauser L."/>
            <person name="Chang Y."/>
            <person name="Jeffries C."/>
            <person name="Tapia R."/>
            <person name="Brettin T."/>
            <person name="Detter J."/>
            <person name="Han C."/>
            <person name="Yasawong M."/>
            <person name="Rohde M."/>
            <person name="Tindall B."/>
            <person name="Goker M."/>
            <person name="Woyke T."/>
            <person name="Bristow J."/>
            <person name="Eisen J."/>
            <person name="Markowitz V."/>
            <person name="Hugenholtz P."/>
            <person name="Kyrpides N."/>
            <person name="Klenk H."/>
            <person name="Lapidus A."/>
        </authorList>
    </citation>
    <scope>NUCLEOTIDE SEQUENCE [LARGE SCALE GENOMIC DNA]</scope>
    <source>
        <strain evidence="3">DSM 9799 / CCM 4581 / KCTC 23876 / PAT</strain>
    </source>
</reference>
<dbReference type="InterPro" id="IPR003607">
    <property type="entry name" value="HD/PDEase_dom"/>
</dbReference>
<keyword evidence="2" id="KW-0378">Hydrolase</keyword>
<dbReference type="PANTHER" id="PTHR33594:SF1">
    <property type="entry name" value="HD_PDEASE DOMAIN-CONTAINING PROTEIN"/>
    <property type="match status" value="1"/>
</dbReference>
<dbReference type="PROSITE" id="PS51831">
    <property type="entry name" value="HD"/>
    <property type="match status" value="1"/>
</dbReference>